<comment type="subunit">
    <text evidence="16">Component of the MRN complex composed of two heterodimers RAD50/MRE11 associated with a single NBS1.</text>
</comment>
<evidence type="ECO:0000256" key="13">
    <source>
        <dbReference type="ARBA" id="ARBA00023211"/>
    </source>
</evidence>
<keyword evidence="14 17" id="KW-0539">Nucleus</keyword>
<keyword evidence="15 17" id="KW-0469">Meiosis</keyword>
<evidence type="ECO:0000256" key="10">
    <source>
        <dbReference type="ARBA" id="ARBA00022801"/>
    </source>
</evidence>
<keyword evidence="7" id="KW-0479">Metal-binding</keyword>
<keyword evidence="23" id="KW-1185">Reference proteome</keyword>
<dbReference type="InterPro" id="IPR038487">
    <property type="entry name" value="Mre11_capping_dom"/>
</dbReference>
<evidence type="ECO:0000256" key="18">
    <source>
        <dbReference type="PIRSR" id="PIRSR000882-1"/>
    </source>
</evidence>
<dbReference type="InterPro" id="IPR029052">
    <property type="entry name" value="Metallo-depent_PP-like"/>
</dbReference>
<protein>
    <recommendedName>
        <fullName evidence="17">Double-strand break repair protein</fullName>
    </recommendedName>
</protein>
<keyword evidence="8 17" id="KW-0255">Endonuclease</keyword>
<name>A0AAW0LSL8_QUESU</name>
<evidence type="ECO:0000256" key="19">
    <source>
        <dbReference type="RuleBase" id="RU003447"/>
    </source>
</evidence>
<dbReference type="GO" id="GO:0008296">
    <property type="term" value="F:3'-5'-DNA exonuclease activity"/>
    <property type="evidence" value="ECO:0007669"/>
    <property type="project" value="InterPro"/>
</dbReference>
<dbReference type="SMART" id="SM01347">
    <property type="entry name" value="Mre11_DNA_bind"/>
    <property type="match status" value="1"/>
</dbReference>
<feature type="compositionally biased region" description="Basic residues" evidence="20">
    <location>
        <begin position="679"/>
        <end position="690"/>
    </location>
</feature>
<dbReference type="GO" id="GO:0000724">
    <property type="term" value="P:double-strand break repair via homologous recombination"/>
    <property type="evidence" value="ECO:0007669"/>
    <property type="project" value="TreeGrafter"/>
</dbReference>
<reference evidence="22 23" key="1">
    <citation type="journal article" date="2018" name="Sci. Data">
        <title>The draft genome sequence of cork oak.</title>
        <authorList>
            <person name="Ramos A.M."/>
            <person name="Usie A."/>
            <person name="Barbosa P."/>
            <person name="Barros P.M."/>
            <person name="Capote T."/>
            <person name="Chaves I."/>
            <person name="Simoes F."/>
            <person name="Abreu I."/>
            <person name="Carrasquinho I."/>
            <person name="Faro C."/>
            <person name="Guimaraes J.B."/>
            <person name="Mendonca D."/>
            <person name="Nobrega F."/>
            <person name="Rodrigues L."/>
            <person name="Saibo N.J.M."/>
            <person name="Varela M.C."/>
            <person name="Egas C."/>
            <person name="Matos J."/>
            <person name="Miguel C.M."/>
            <person name="Oliveira M.M."/>
            <person name="Ricardo C.P."/>
            <person name="Goncalves S."/>
        </authorList>
    </citation>
    <scope>NUCLEOTIDE SEQUENCE [LARGE SCALE GENOMIC DNA]</scope>
    <source>
        <strain evidence="23">cv. HL8</strain>
    </source>
</reference>
<keyword evidence="9 17" id="KW-0227">DNA damage</keyword>
<dbReference type="NCBIfam" id="TIGR00583">
    <property type="entry name" value="mre11"/>
    <property type="match status" value="1"/>
</dbReference>
<dbReference type="GO" id="GO:0000014">
    <property type="term" value="F:single-stranded DNA endodeoxyribonuclease activity"/>
    <property type="evidence" value="ECO:0007669"/>
    <property type="project" value="TreeGrafter"/>
</dbReference>
<evidence type="ECO:0000256" key="4">
    <source>
        <dbReference type="ARBA" id="ARBA00009028"/>
    </source>
</evidence>
<dbReference type="GO" id="GO:0035861">
    <property type="term" value="C:site of double-strand break"/>
    <property type="evidence" value="ECO:0007669"/>
    <property type="project" value="TreeGrafter"/>
</dbReference>
<evidence type="ECO:0000256" key="20">
    <source>
        <dbReference type="SAM" id="MobiDB-lite"/>
    </source>
</evidence>
<accession>A0AAW0LSL8</accession>
<feature type="compositionally biased region" description="Polar residues" evidence="20">
    <location>
        <begin position="537"/>
        <end position="556"/>
    </location>
</feature>
<evidence type="ECO:0000259" key="21">
    <source>
        <dbReference type="SMART" id="SM01347"/>
    </source>
</evidence>
<evidence type="ECO:0000256" key="17">
    <source>
        <dbReference type="PIRNR" id="PIRNR000882"/>
    </source>
</evidence>
<evidence type="ECO:0000256" key="12">
    <source>
        <dbReference type="ARBA" id="ARBA00023204"/>
    </source>
</evidence>
<evidence type="ECO:0000256" key="7">
    <source>
        <dbReference type="ARBA" id="ARBA00022723"/>
    </source>
</evidence>
<dbReference type="GO" id="GO:0042138">
    <property type="term" value="P:meiotic DNA double-strand break formation"/>
    <property type="evidence" value="ECO:0007669"/>
    <property type="project" value="TreeGrafter"/>
</dbReference>
<dbReference type="Pfam" id="PF04152">
    <property type="entry name" value="Mre11_DNA_bind"/>
    <property type="match status" value="1"/>
</dbReference>
<evidence type="ECO:0000313" key="23">
    <source>
        <dbReference type="Proteomes" id="UP000237347"/>
    </source>
</evidence>
<proteinExistence type="inferred from homology"/>
<evidence type="ECO:0000256" key="3">
    <source>
        <dbReference type="ARBA" id="ARBA00004286"/>
    </source>
</evidence>
<sequence length="742" mass="83246">MGDLSRKYFLMDAQNYDSRIPFQFTTITHLVSREEISNTLRVLVATDCHLGYMEKDEIRRHDSFQAFEEICSIAEQKQVDFLLLGGDLFHENKPSRTTLVKAIEILRRHCLNNQPVQFQVVSDQTVNFPNTFGHVNYEDPHFNVGLPVFSIHGNHDDPAGVDNLSAVDILSACNLVNYFGKMVLGGSGVGQIALHPILIRKGSTAVALYGLGNIRDERLNRMFQTPHAVQWMRPEAQEGCQVSDWFNILVLHQNRVKTNPKNAINEHFLPRFLDFIVWGHEHECLVDPQEVPGMGFHITQPGSSVATSLIDGESKPKHVLLLEIKGNQYRPTKIPLTTVRPFEYTEIILKDEPDIDPNDQNSILEHLDKVVRNLIEKSSKRAINRSELKLPLVRIKVDYSGFMTINPQRFGQKYVGKVANPQDILIFSKASRKGRSEAKIDDSERLRPEELNQQNIEALVAENNLKMEILPVNDLDVALHNFVNKDDKMAFYSCLRYNLEETRNKIAKDADTLKFEEEDLILKERVKERSARPKDTAQFTSTSQSLGESRSRSTAGLGSAVSFSDDEDTTQLSGSKSSTRGRRGSSRSSRDATELGKSKTSTRGRGRGRGASNLKQTTLDASLGFRRSERSASVAATAAVQSIADDEDNVDSASSEEAGKYGIEEVDDSENDAASIQGKGRKRAAPRGRGRGSVQSSKRGRKSDNTTIQRMLMSKDDDDDDDDAVKRLNKSQPRVGFTFSFW</sequence>
<feature type="region of interest" description="Disordered" evidence="20">
    <location>
        <begin position="645"/>
        <end position="730"/>
    </location>
</feature>
<dbReference type="GO" id="GO:0097552">
    <property type="term" value="P:mitochondrial double-strand break repair via homologous recombination"/>
    <property type="evidence" value="ECO:0007669"/>
    <property type="project" value="TreeGrafter"/>
</dbReference>
<feature type="active site" description="Proton donor" evidence="18">
    <location>
        <position position="155"/>
    </location>
</feature>
<dbReference type="GO" id="GO:0007095">
    <property type="term" value="P:mitotic G2 DNA damage checkpoint signaling"/>
    <property type="evidence" value="ECO:0007669"/>
    <property type="project" value="TreeGrafter"/>
</dbReference>
<dbReference type="CDD" id="cd00840">
    <property type="entry name" value="MPP_Mre11_N"/>
    <property type="match status" value="1"/>
</dbReference>
<dbReference type="PANTHER" id="PTHR10139">
    <property type="entry name" value="DOUBLE-STRAND BREAK REPAIR PROTEIN MRE11"/>
    <property type="match status" value="1"/>
</dbReference>
<keyword evidence="5" id="KW-0158">Chromosome</keyword>
<dbReference type="SUPFAM" id="SSF56300">
    <property type="entry name" value="Metallo-dependent phosphatases"/>
    <property type="match status" value="1"/>
</dbReference>
<evidence type="ECO:0000256" key="8">
    <source>
        <dbReference type="ARBA" id="ARBA00022759"/>
    </source>
</evidence>
<dbReference type="FunFam" id="3.30.110.110:FF:000002">
    <property type="entry name" value="Double-strand break repair protein"/>
    <property type="match status" value="1"/>
</dbReference>
<dbReference type="GO" id="GO:0006303">
    <property type="term" value="P:double-strand break repair via nonhomologous end joining"/>
    <property type="evidence" value="ECO:0007669"/>
    <property type="project" value="TreeGrafter"/>
</dbReference>
<evidence type="ECO:0000256" key="2">
    <source>
        <dbReference type="ARBA" id="ARBA00004123"/>
    </source>
</evidence>
<dbReference type="InterPro" id="IPR004843">
    <property type="entry name" value="Calcineurin-like_PHP"/>
</dbReference>
<comment type="function">
    <text evidence="17">Core component of the MRN complex, which plays a central role in double-strand break (DSB) repair, DNA recombination, maintenance of telomere integrity and meiosis. The MRN complex is involved in the repair of DNA double-strand breaks (DSBs) via homologous recombination (HR), an error-free mechanism which primarily occurs during S and G2 phases. The complex (1) mediates the end resection of damaged DNA, which generates proper single-stranded DNA, a key initial steps in HR, and is (2) required for the recruitment of other repair factors and efficient activation of ATM and ATR upon DNA damage. Within the MRN complex, MRE11 possesses both single-strand endonuclease activity and double-strand-specific 3'-5' exonuclease activity. MRE11 first endonucleolytically cleaves the 5' strand at DNA DSB ends to prevent non-homologous end joining (NHEJ) and licence HR. It then generates a single-stranded DNA gap via 3' to 5' exonucleolytic degradation, which is required for single-strand invasion and recombination.</text>
</comment>
<feature type="compositionally biased region" description="Basic and acidic residues" evidence="20">
    <location>
        <begin position="588"/>
        <end position="597"/>
    </location>
</feature>
<keyword evidence="10 17" id="KW-0378">Hydrolase</keyword>
<dbReference type="InterPro" id="IPR041796">
    <property type="entry name" value="Mre11_N"/>
</dbReference>
<keyword evidence="11 17" id="KW-0269">Exonuclease</keyword>
<evidence type="ECO:0000256" key="16">
    <source>
        <dbReference type="ARBA" id="ARBA00063862"/>
    </source>
</evidence>
<dbReference type="EMBL" id="PKMF04000055">
    <property type="protein sequence ID" value="KAK7854430.1"/>
    <property type="molecule type" value="Genomic_DNA"/>
</dbReference>
<gene>
    <name evidence="22" type="primary">MRE11</name>
    <name evidence="22" type="ORF">CFP56_032269</name>
</gene>
<keyword evidence="6 17" id="KW-0540">Nuclease</keyword>
<dbReference type="Pfam" id="PF00149">
    <property type="entry name" value="Metallophos"/>
    <property type="match status" value="1"/>
</dbReference>
<dbReference type="GO" id="GO:0030870">
    <property type="term" value="C:Mre11 complex"/>
    <property type="evidence" value="ECO:0007669"/>
    <property type="project" value="UniProtKB-UniRule"/>
</dbReference>
<dbReference type="Gene3D" id="3.60.21.10">
    <property type="match status" value="1"/>
</dbReference>
<feature type="domain" description="Mre11 DNA-binding" evidence="21">
    <location>
        <begin position="329"/>
        <end position="482"/>
    </location>
</feature>
<evidence type="ECO:0000256" key="14">
    <source>
        <dbReference type="ARBA" id="ARBA00023242"/>
    </source>
</evidence>
<feature type="compositionally biased region" description="Basic and acidic residues" evidence="20">
    <location>
        <begin position="526"/>
        <end position="535"/>
    </location>
</feature>
<dbReference type="PANTHER" id="PTHR10139:SF1">
    <property type="entry name" value="DOUBLE-STRAND BREAK REPAIR PROTEIN MRE11"/>
    <property type="match status" value="1"/>
</dbReference>
<dbReference type="InterPro" id="IPR003701">
    <property type="entry name" value="Mre11"/>
</dbReference>
<organism evidence="22 23">
    <name type="scientific">Quercus suber</name>
    <name type="common">Cork oak</name>
    <dbReference type="NCBI Taxonomy" id="58331"/>
    <lineage>
        <taxon>Eukaryota</taxon>
        <taxon>Viridiplantae</taxon>
        <taxon>Streptophyta</taxon>
        <taxon>Embryophyta</taxon>
        <taxon>Tracheophyta</taxon>
        <taxon>Spermatophyta</taxon>
        <taxon>Magnoliopsida</taxon>
        <taxon>eudicotyledons</taxon>
        <taxon>Gunneridae</taxon>
        <taxon>Pentapetalae</taxon>
        <taxon>rosids</taxon>
        <taxon>fabids</taxon>
        <taxon>Fagales</taxon>
        <taxon>Fagaceae</taxon>
        <taxon>Quercus</taxon>
    </lineage>
</organism>
<dbReference type="AlphaFoldDB" id="A0AAW0LSL8"/>
<keyword evidence="12 17" id="KW-0234">DNA repair</keyword>
<evidence type="ECO:0000256" key="1">
    <source>
        <dbReference type="ARBA" id="ARBA00001936"/>
    </source>
</evidence>
<dbReference type="GO" id="GO:0000723">
    <property type="term" value="P:telomere maintenance"/>
    <property type="evidence" value="ECO:0007669"/>
    <property type="project" value="TreeGrafter"/>
</dbReference>
<evidence type="ECO:0000256" key="15">
    <source>
        <dbReference type="ARBA" id="ARBA00023254"/>
    </source>
</evidence>
<dbReference type="FunFam" id="3.60.21.10:FF:000019">
    <property type="entry name" value="Double-strand break repair protein"/>
    <property type="match status" value="1"/>
</dbReference>
<keyword evidence="13 17" id="KW-0464">Manganese</keyword>
<dbReference type="Proteomes" id="UP000237347">
    <property type="component" value="Unassembled WGS sequence"/>
</dbReference>
<comment type="caution">
    <text evidence="22">The sequence shown here is derived from an EMBL/GenBank/DDBJ whole genome shotgun (WGS) entry which is preliminary data.</text>
</comment>
<evidence type="ECO:0000313" key="22">
    <source>
        <dbReference type="EMBL" id="KAK7854430.1"/>
    </source>
</evidence>
<evidence type="ECO:0000256" key="11">
    <source>
        <dbReference type="ARBA" id="ARBA00022839"/>
    </source>
</evidence>
<dbReference type="Gene3D" id="3.30.110.110">
    <property type="entry name" value="Mre11, capping domain"/>
    <property type="match status" value="1"/>
</dbReference>
<dbReference type="GO" id="GO:0030145">
    <property type="term" value="F:manganese ion binding"/>
    <property type="evidence" value="ECO:0007669"/>
    <property type="project" value="UniProtKB-UniRule"/>
</dbReference>
<comment type="similarity">
    <text evidence="4 17 19">Belongs to the MRE11/RAD32 family.</text>
</comment>
<feature type="region of interest" description="Disordered" evidence="20">
    <location>
        <begin position="526"/>
        <end position="618"/>
    </location>
</feature>
<evidence type="ECO:0000256" key="5">
    <source>
        <dbReference type="ARBA" id="ARBA00022454"/>
    </source>
</evidence>
<evidence type="ECO:0000256" key="6">
    <source>
        <dbReference type="ARBA" id="ARBA00022722"/>
    </source>
</evidence>
<dbReference type="PIRSF" id="PIRSF000882">
    <property type="entry name" value="DSB_repair_MRE11"/>
    <property type="match status" value="1"/>
</dbReference>
<evidence type="ECO:0000256" key="9">
    <source>
        <dbReference type="ARBA" id="ARBA00022763"/>
    </source>
</evidence>
<dbReference type="InterPro" id="IPR007281">
    <property type="entry name" value="Mre11_DNA-bd"/>
</dbReference>
<comment type="cofactor">
    <cofactor evidence="1 17">
        <name>Mn(2+)</name>
        <dbReference type="ChEBI" id="CHEBI:29035"/>
    </cofactor>
</comment>
<comment type="subcellular location">
    <subcellularLocation>
        <location evidence="3">Chromosome</location>
    </subcellularLocation>
    <subcellularLocation>
        <location evidence="2 17">Nucleus</location>
    </subcellularLocation>
</comment>